<keyword evidence="6" id="KW-0732">Signal</keyword>
<gene>
    <name evidence="7" type="ORF">LshimejAT787_0302590</name>
</gene>
<keyword evidence="1" id="KW-0540">Nuclease</keyword>
<dbReference type="PANTHER" id="PTHR42104">
    <property type="entry name" value="EXTRACELLULAR GUANYL-SPECIFIC RIBONUCLEASE RNTA (AFU_ORTHOLOGUE AFUA_4G03230)"/>
    <property type="match status" value="1"/>
</dbReference>
<dbReference type="CDD" id="cd00606">
    <property type="entry name" value="fungal_RNase"/>
    <property type="match status" value="1"/>
</dbReference>
<protein>
    <submittedName>
        <fullName evidence="7">Ribonuclease</fullName>
    </submittedName>
</protein>
<dbReference type="Proteomes" id="UP001063166">
    <property type="component" value="Unassembled WGS sequence"/>
</dbReference>
<dbReference type="Pfam" id="PF00545">
    <property type="entry name" value="Ribonuclease"/>
    <property type="match status" value="1"/>
</dbReference>
<name>A0A9P3PIB6_LYOSH</name>
<evidence type="ECO:0000313" key="8">
    <source>
        <dbReference type="Proteomes" id="UP001063166"/>
    </source>
</evidence>
<feature type="signal peptide" evidence="6">
    <location>
        <begin position="1"/>
        <end position="23"/>
    </location>
</feature>
<evidence type="ECO:0000313" key="7">
    <source>
        <dbReference type="EMBL" id="GLB35971.1"/>
    </source>
</evidence>
<dbReference type="EMBL" id="BRPK01000003">
    <property type="protein sequence ID" value="GLB35971.1"/>
    <property type="molecule type" value="Genomic_DNA"/>
</dbReference>
<feature type="chain" id="PRO_5040325550" evidence="6">
    <location>
        <begin position="24"/>
        <end position="127"/>
    </location>
</feature>
<dbReference type="PANTHER" id="PTHR42104:SF1">
    <property type="entry name" value="EXTRACELLULAR GUANYL-SPECIFIC RIBONUCLEASE RNTA (AFU_ORTHOLOGUE AFUA_4G03230)"/>
    <property type="match status" value="1"/>
</dbReference>
<keyword evidence="4" id="KW-1015">Disulfide bond</keyword>
<evidence type="ECO:0000256" key="4">
    <source>
        <dbReference type="ARBA" id="ARBA00023157"/>
    </source>
</evidence>
<keyword evidence="3" id="KW-0378">Hydrolase</keyword>
<evidence type="ECO:0000256" key="6">
    <source>
        <dbReference type="SAM" id="SignalP"/>
    </source>
</evidence>
<evidence type="ECO:0000256" key="2">
    <source>
        <dbReference type="ARBA" id="ARBA00022759"/>
    </source>
</evidence>
<dbReference type="AlphaFoldDB" id="A0A9P3PIB6"/>
<proteinExistence type="predicted"/>
<dbReference type="OrthoDB" id="5425539at2759"/>
<organism evidence="7 8">
    <name type="scientific">Lyophyllum shimeji</name>
    <name type="common">Hon-shimeji</name>
    <name type="synonym">Tricholoma shimeji</name>
    <dbReference type="NCBI Taxonomy" id="47721"/>
    <lineage>
        <taxon>Eukaryota</taxon>
        <taxon>Fungi</taxon>
        <taxon>Dikarya</taxon>
        <taxon>Basidiomycota</taxon>
        <taxon>Agaricomycotina</taxon>
        <taxon>Agaricomycetes</taxon>
        <taxon>Agaricomycetidae</taxon>
        <taxon>Agaricales</taxon>
        <taxon>Tricholomatineae</taxon>
        <taxon>Lyophyllaceae</taxon>
        <taxon>Lyophyllum</taxon>
    </lineage>
</organism>
<accession>A0A9P3PIB6</accession>
<reference evidence="7" key="1">
    <citation type="submission" date="2022-07" db="EMBL/GenBank/DDBJ databases">
        <title>The genome of Lyophyllum shimeji provides insight into the initial evolution of ectomycorrhizal fungal genome.</title>
        <authorList>
            <person name="Kobayashi Y."/>
            <person name="Shibata T."/>
            <person name="Hirakawa H."/>
            <person name="Shigenobu S."/>
            <person name="Nishiyama T."/>
            <person name="Yamada A."/>
            <person name="Hasebe M."/>
            <person name="Kawaguchi M."/>
        </authorList>
    </citation>
    <scope>NUCLEOTIDE SEQUENCE</scope>
    <source>
        <strain evidence="7">AT787</strain>
    </source>
</reference>
<dbReference type="GO" id="GO:0016829">
    <property type="term" value="F:lyase activity"/>
    <property type="evidence" value="ECO:0007669"/>
    <property type="project" value="UniProtKB-KW"/>
</dbReference>
<dbReference type="InterPro" id="IPR000026">
    <property type="entry name" value="N1-like"/>
</dbReference>
<evidence type="ECO:0000256" key="3">
    <source>
        <dbReference type="ARBA" id="ARBA00022801"/>
    </source>
</evidence>
<dbReference type="GO" id="GO:0016787">
    <property type="term" value="F:hydrolase activity"/>
    <property type="evidence" value="ECO:0007669"/>
    <property type="project" value="UniProtKB-KW"/>
</dbReference>
<sequence length="127" mass="13807">MQVQEWRLLGRLLLTAFQCAVQAAVIKRQANGCTCGNVYYDANDISNAIATAQDGGASTYPHQYNDYEGFYFPACSGTFYEYPLESGSVYTGGSPGADRVIYDDYGDVCACLTHTGASGNEFVECEF</sequence>
<dbReference type="InterPro" id="IPR016191">
    <property type="entry name" value="Ribonuclease/ribotoxin"/>
</dbReference>
<keyword evidence="5" id="KW-0456">Lyase</keyword>
<keyword evidence="8" id="KW-1185">Reference proteome</keyword>
<dbReference type="Gene3D" id="3.10.450.30">
    <property type="entry name" value="Microbial ribonucleases"/>
    <property type="match status" value="1"/>
</dbReference>
<comment type="caution">
    <text evidence="7">The sequence shown here is derived from an EMBL/GenBank/DDBJ whole genome shotgun (WGS) entry which is preliminary data.</text>
</comment>
<dbReference type="GO" id="GO:0003723">
    <property type="term" value="F:RNA binding"/>
    <property type="evidence" value="ECO:0007669"/>
    <property type="project" value="InterPro"/>
</dbReference>
<evidence type="ECO:0000256" key="1">
    <source>
        <dbReference type="ARBA" id="ARBA00022722"/>
    </source>
</evidence>
<evidence type="ECO:0000256" key="5">
    <source>
        <dbReference type="ARBA" id="ARBA00023239"/>
    </source>
</evidence>
<dbReference type="SUPFAM" id="SSF53933">
    <property type="entry name" value="Microbial ribonucleases"/>
    <property type="match status" value="1"/>
</dbReference>
<keyword evidence="2" id="KW-0255">Endonuclease</keyword>
<dbReference type="GO" id="GO:0004521">
    <property type="term" value="F:RNA endonuclease activity"/>
    <property type="evidence" value="ECO:0007669"/>
    <property type="project" value="InterPro"/>
</dbReference>